<accession>A0ABW3YUW1</accession>
<feature type="domain" description="DUF6456" evidence="1">
    <location>
        <begin position="112"/>
        <end position="247"/>
    </location>
</feature>
<dbReference type="Proteomes" id="UP001597173">
    <property type="component" value="Unassembled WGS sequence"/>
</dbReference>
<dbReference type="EMBL" id="JBHTNF010000002">
    <property type="protein sequence ID" value="MFD1327578.1"/>
    <property type="molecule type" value="Genomic_DNA"/>
</dbReference>
<evidence type="ECO:0000259" key="1">
    <source>
        <dbReference type="Pfam" id="PF20057"/>
    </source>
</evidence>
<reference evidence="3" key="1">
    <citation type="journal article" date="2019" name="Int. J. Syst. Evol. Microbiol.">
        <title>The Global Catalogue of Microorganisms (GCM) 10K type strain sequencing project: providing services to taxonomists for standard genome sequencing and annotation.</title>
        <authorList>
            <consortium name="The Broad Institute Genomics Platform"/>
            <consortium name="The Broad Institute Genome Sequencing Center for Infectious Disease"/>
            <person name="Wu L."/>
            <person name="Ma J."/>
        </authorList>
    </citation>
    <scope>NUCLEOTIDE SEQUENCE [LARGE SCALE GENOMIC DNA]</scope>
    <source>
        <strain evidence="3">CCUG 55609</strain>
    </source>
</reference>
<sequence>MSESKSEPTTAGRPLVALLRFLVDAGGGVTMSDTEPVRLQKPCGRELTVTRAVLEHAMRVGLAVRRGAAVAASPETRGYIKRLRCGGDGFQNQHRDLEQRTVQVSATRQPVSVNLLESPLSALARLKDKAGTPFLSEEAIAAAEQLARDFHRAGLQPRMTMAWQPRLSVRTAGEMGQAREISDTALAARQRLQRAIDAMGPELCGVALDVCCFLKGLETVERERQWPVRSAKLMLRTALMALSRHYAPQLSLPRPHRWGAEGYRPDIASRLGGGGGAGSA</sequence>
<proteinExistence type="predicted"/>
<dbReference type="Pfam" id="PF20057">
    <property type="entry name" value="DUF6456"/>
    <property type="match status" value="1"/>
</dbReference>
<comment type="caution">
    <text evidence="2">The sequence shown here is derived from an EMBL/GenBank/DDBJ whole genome shotgun (WGS) entry which is preliminary data.</text>
</comment>
<protein>
    <submittedName>
        <fullName evidence="2">DUF6456 domain-containing protein</fullName>
    </submittedName>
</protein>
<dbReference type="InterPro" id="IPR045599">
    <property type="entry name" value="DUF6456"/>
</dbReference>
<gene>
    <name evidence="2" type="ORF">ACFQ33_06680</name>
</gene>
<evidence type="ECO:0000313" key="3">
    <source>
        <dbReference type="Proteomes" id="UP001597173"/>
    </source>
</evidence>
<dbReference type="RefSeq" id="WP_374835460.1">
    <property type="nucleotide sequence ID" value="NZ_JBHEEW010000001.1"/>
</dbReference>
<evidence type="ECO:0000313" key="2">
    <source>
        <dbReference type="EMBL" id="MFD1327578.1"/>
    </source>
</evidence>
<organism evidence="2 3">
    <name type="scientific">Mycoplana ramosa</name>
    <name type="common">Mycoplana bullata</name>
    <dbReference type="NCBI Taxonomy" id="40837"/>
    <lineage>
        <taxon>Bacteria</taxon>
        <taxon>Pseudomonadati</taxon>
        <taxon>Pseudomonadota</taxon>
        <taxon>Alphaproteobacteria</taxon>
        <taxon>Hyphomicrobiales</taxon>
        <taxon>Rhizobiaceae</taxon>
        <taxon>Mycoplana</taxon>
    </lineage>
</organism>
<name>A0ABW3YUW1_MYCRA</name>
<keyword evidence="3" id="KW-1185">Reference proteome</keyword>